<dbReference type="SMART" id="SM00729">
    <property type="entry name" value="Elp3"/>
    <property type="match status" value="1"/>
</dbReference>
<feature type="region of interest" description="Disordered" evidence="4">
    <location>
        <begin position="1"/>
        <end position="20"/>
    </location>
</feature>
<dbReference type="GO" id="GO:0003824">
    <property type="term" value="F:catalytic activity"/>
    <property type="evidence" value="ECO:0007669"/>
    <property type="project" value="InterPro"/>
</dbReference>
<gene>
    <name evidence="6" type="ORF">OJF2_34860</name>
</gene>
<dbReference type="EMBL" id="CP042997">
    <property type="protein sequence ID" value="QEH34941.1"/>
    <property type="molecule type" value="Genomic_DNA"/>
</dbReference>
<dbReference type="NCBIfam" id="NF033668">
    <property type="entry name" value="rSAM_PA0069"/>
    <property type="match status" value="1"/>
</dbReference>
<accession>A0A5B9W4E9</accession>
<evidence type="ECO:0000256" key="1">
    <source>
        <dbReference type="ARBA" id="ARBA00022723"/>
    </source>
</evidence>
<evidence type="ECO:0000313" key="7">
    <source>
        <dbReference type="Proteomes" id="UP000324233"/>
    </source>
</evidence>
<keyword evidence="7" id="KW-1185">Reference proteome</keyword>
<dbReference type="OrthoDB" id="9785699at2"/>
<dbReference type="SFLD" id="SFLDS00029">
    <property type="entry name" value="Radical_SAM"/>
    <property type="match status" value="1"/>
</dbReference>
<dbReference type="PANTHER" id="PTHR43432">
    <property type="entry name" value="SLR0285 PROTEIN"/>
    <property type="match status" value="1"/>
</dbReference>
<dbReference type="PROSITE" id="PS51918">
    <property type="entry name" value="RADICAL_SAM"/>
    <property type="match status" value="1"/>
</dbReference>
<evidence type="ECO:0000256" key="2">
    <source>
        <dbReference type="ARBA" id="ARBA00023004"/>
    </source>
</evidence>
<dbReference type="GO" id="GO:0051536">
    <property type="term" value="F:iron-sulfur cluster binding"/>
    <property type="evidence" value="ECO:0007669"/>
    <property type="project" value="UniProtKB-KW"/>
</dbReference>
<sequence length="366" mass="40254">MTRDDHPLAAGRGARVNTPNRFERTHHELDLSELDAADDADYIASLGRPPTEFLPDRSRTVVCRNDSPDVGFEASINPYRGCEHGCSYCYARPGHEYLGYSAGLDFETRILVKHDAPELLRRELMKPGYEPKVLAISGVTDPYQPAERRLRLTRRCLEVLAEFRHPVGIVTKNRLVVRDLDLLAPLAAQGASGVMLSITTLDAGLARELEPRTSPPAARLEAIRALAAAGVPAGVMVAPVIPGLTDHEMPAILEAAAAAGARVAGYVMLRLPLAVAPLFEDWLDKHRPAVKDRVLGRIRALRGGRLNDARFGVRLLGEGPLADVIRQVFHVACRQHGLNRERWPVSPSAFRRPEPSGPGRQLRLFE</sequence>
<dbReference type="InterPro" id="IPR006638">
    <property type="entry name" value="Elp3/MiaA/NifB-like_rSAM"/>
</dbReference>
<dbReference type="CDD" id="cd01335">
    <property type="entry name" value="Radical_SAM"/>
    <property type="match status" value="1"/>
</dbReference>
<dbReference type="PANTHER" id="PTHR43432:SF3">
    <property type="entry name" value="SLR0285 PROTEIN"/>
    <property type="match status" value="1"/>
</dbReference>
<organism evidence="6 7">
    <name type="scientific">Aquisphaera giovannonii</name>
    <dbReference type="NCBI Taxonomy" id="406548"/>
    <lineage>
        <taxon>Bacteria</taxon>
        <taxon>Pseudomonadati</taxon>
        <taxon>Planctomycetota</taxon>
        <taxon>Planctomycetia</taxon>
        <taxon>Isosphaerales</taxon>
        <taxon>Isosphaeraceae</taxon>
        <taxon>Aquisphaera</taxon>
    </lineage>
</organism>
<dbReference type="Proteomes" id="UP000324233">
    <property type="component" value="Chromosome"/>
</dbReference>
<dbReference type="InterPro" id="IPR007197">
    <property type="entry name" value="rSAM"/>
</dbReference>
<dbReference type="Pfam" id="PF04055">
    <property type="entry name" value="Radical_SAM"/>
    <property type="match status" value="1"/>
</dbReference>
<dbReference type="InterPro" id="IPR040086">
    <property type="entry name" value="MJ0683-like"/>
</dbReference>
<keyword evidence="3" id="KW-0411">Iron-sulfur</keyword>
<keyword evidence="2" id="KW-0408">Iron</keyword>
<feature type="domain" description="Radical SAM core" evidence="5">
    <location>
        <begin position="68"/>
        <end position="310"/>
    </location>
</feature>
<dbReference type="RefSeq" id="WP_148594800.1">
    <property type="nucleotide sequence ID" value="NZ_CP042997.1"/>
</dbReference>
<dbReference type="KEGG" id="agv:OJF2_34860"/>
<evidence type="ECO:0000256" key="3">
    <source>
        <dbReference type="ARBA" id="ARBA00023014"/>
    </source>
</evidence>
<proteinExistence type="predicted"/>
<dbReference type="SUPFAM" id="SSF102114">
    <property type="entry name" value="Radical SAM enzymes"/>
    <property type="match status" value="1"/>
</dbReference>
<evidence type="ECO:0000256" key="4">
    <source>
        <dbReference type="SAM" id="MobiDB-lite"/>
    </source>
</evidence>
<dbReference type="InterPro" id="IPR058240">
    <property type="entry name" value="rSAM_sf"/>
</dbReference>
<dbReference type="AlphaFoldDB" id="A0A5B9W4E9"/>
<protein>
    <submittedName>
        <fullName evidence="6">Radical SAM superfamily protein</fullName>
    </submittedName>
</protein>
<dbReference type="SFLD" id="SFLDG01084">
    <property type="entry name" value="Uncharacterised_Radical_SAM_Su"/>
    <property type="match status" value="1"/>
</dbReference>
<name>A0A5B9W4E9_9BACT</name>
<feature type="region of interest" description="Disordered" evidence="4">
    <location>
        <begin position="345"/>
        <end position="366"/>
    </location>
</feature>
<evidence type="ECO:0000313" key="6">
    <source>
        <dbReference type="EMBL" id="QEH34941.1"/>
    </source>
</evidence>
<dbReference type="Gene3D" id="3.80.30.30">
    <property type="match status" value="1"/>
</dbReference>
<evidence type="ECO:0000259" key="5">
    <source>
        <dbReference type="PROSITE" id="PS51918"/>
    </source>
</evidence>
<reference evidence="6 7" key="1">
    <citation type="submission" date="2019-08" db="EMBL/GenBank/DDBJ databases">
        <title>Deep-cultivation of Planctomycetes and their phenomic and genomic characterization uncovers novel biology.</title>
        <authorList>
            <person name="Wiegand S."/>
            <person name="Jogler M."/>
            <person name="Boedeker C."/>
            <person name="Pinto D."/>
            <person name="Vollmers J."/>
            <person name="Rivas-Marin E."/>
            <person name="Kohn T."/>
            <person name="Peeters S.H."/>
            <person name="Heuer A."/>
            <person name="Rast P."/>
            <person name="Oberbeckmann S."/>
            <person name="Bunk B."/>
            <person name="Jeske O."/>
            <person name="Meyerdierks A."/>
            <person name="Storesund J.E."/>
            <person name="Kallscheuer N."/>
            <person name="Luecker S."/>
            <person name="Lage O.M."/>
            <person name="Pohl T."/>
            <person name="Merkel B.J."/>
            <person name="Hornburger P."/>
            <person name="Mueller R.-W."/>
            <person name="Bruemmer F."/>
            <person name="Labrenz M."/>
            <person name="Spormann A.M."/>
            <person name="Op den Camp H."/>
            <person name="Overmann J."/>
            <person name="Amann R."/>
            <person name="Jetten M.S.M."/>
            <person name="Mascher T."/>
            <person name="Medema M.H."/>
            <person name="Devos D.P."/>
            <person name="Kaster A.-K."/>
            <person name="Ovreas L."/>
            <person name="Rohde M."/>
            <person name="Galperin M.Y."/>
            <person name="Jogler C."/>
        </authorList>
    </citation>
    <scope>NUCLEOTIDE SEQUENCE [LARGE SCALE GENOMIC DNA]</scope>
    <source>
        <strain evidence="6 7">OJF2</strain>
    </source>
</reference>
<keyword evidence="1" id="KW-0479">Metal-binding</keyword>
<dbReference type="GO" id="GO:0046872">
    <property type="term" value="F:metal ion binding"/>
    <property type="evidence" value="ECO:0007669"/>
    <property type="project" value="UniProtKB-KW"/>
</dbReference>